<accession>A0AAW3UP87</accession>
<gene>
    <name evidence="1" type="ORF">GGD69_001014</name>
</gene>
<dbReference type="RefSeq" id="WP_178370372.1">
    <property type="nucleotide sequence ID" value="NZ_CP028830.1"/>
</dbReference>
<name>A0AAW3UP87_9BURK</name>
<evidence type="ECO:0000313" key="1">
    <source>
        <dbReference type="EMBL" id="MBB6200168.1"/>
    </source>
</evidence>
<protein>
    <submittedName>
        <fullName evidence="1">Uncharacterized protein</fullName>
    </submittedName>
</protein>
<dbReference type="EMBL" id="JACIIK010000002">
    <property type="protein sequence ID" value="MBB6200168.1"/>
    <property type="molecule type" value="Genomic_DNA"/>
</dbReference>
<organism evidence="1 2">
    <name type="scientific">Paraburkholderia fungorum</name>
    <dbReference type="NCBI Taxonomy" id="134537"/>
    <lineage>
        <taxon>Bacteria</taxon>
        <taxon>Pseudomonadati</taxon>
        <taxon>Pseudomonadota</taxon>
        <taxon>Betaproteobacteria</taxon>
        <taxon>Burkholderiales</taxon>
        <taxon>Burkholderiaceae</taxon>
        <taxon>Paraburkholderia</taxon>
    </lineage>
</organism>
<comment type="caution">
    <text evidence="1">The sequence shown here is derived from an EMBL/GenBank/DDBJ whole genome shotgun (WGS) entry which is preliminary data.</text>
</comment>
<sequence length="93" mass="9876">MQVAPRELIIAGFFTGKSQHEKLPLVAGTFAERGRDLFVLLSALFVAAALARACRIGMHGEAHTPSAVTEPAPNVQPSIAAVNKCVRKPAQKV</sequence>
<proteinExistence type="predicted"/>
<evidence type="ECO:0000313" key="2">
    <source>
        <dbReference type="Proteomes" id="UP000518681"/>
    </source>
</evidence>
<dbReference type="AlphaFoldDB" id="A0AAW3UP87"/>
<reference evidence="1 2" key="1">
    <citation type="submission" date="2020-08" db="EMBL/GenBank/DDBJ databases">
        <title>Genomic Encyclopedia of Type Strains, Phase IV (KMG-V): Genome sequencing to study the core and pangenomes of soil and plant-associated prokaryotes.</title>
        <authorList>
            <person name="Whitman W."/>
        </authorList>
    </citation>
    <scope>NUCLEOTIDE SEQUENCE [LARGE SCALE GENOMIC DNA]</scope>
    <source>
        <strain evidence="1 2">SEMIA 4013</strain>
    </source>
</reference>
<dbReference type="Proteomes" id="UP000518681">
    <property type="component" value="Unassembled WGS sequence"/>
</dbReference>